<evidence type="ECO:0000313" key="5">
    <source>
        <dbReference type="Proteomes" id="UP000069940"/>
    </source>
</evidence>
<dbReference type="RefSeq" id="XP_062712228.1">
    <property type="nucleotide sequence ID" value="XM_062856244.1"/>
</dbReference>
<organism evidence="4 5">
    <name type="scientific">Aedes albopictus</name>
    <name type="common">Asian tiger mosquito</name>
    <name type="synonym">Stegomyia albopicta</name>
    <dbReference type="NCBI Taxonomy" id="7160"/>
    <lineage>
        <taxon>Eukaryota</taxon>
        <taxon>Metazoa</taxon>
        <taxon>Ecdysozoa</taxon>
        <taxon>Arthropoda</taxon>
        <taxon>Hexapoda</taxon>
        <taxon>Insecta</taxon>
        <taxon>Pterygota</taxon>
        <taxon>Neoptera</taxon>
        <taxon>Endopterygota</taxon>
        <taxon>Diptera</taxon>
        <taxon>Nematocera</taxon>
        <taxon>Culicoidea</taxon>
        <taxon>Culicidae</taxon>
        <taxon>Culicinae</taxon>
        <taxon>Aedini</taxon>
        <taxon>Aedes</taxon>
        <taxon>Stegomyia</taxon>
    </lineage>
</organism>
<proteinExistence type="predicted"/>
<dbReference type="EnsemblMetazoa" id="AALFPA23_000718.R625">
    <property type="protein sequence ID" value="AALFPA23_000718.P625"/>
    <property type="gene ID" value="AALFPA23_000718"/>
</dbReference>
<accession>A0ABM1XLC2</accession>
<name>A0ABM1XLC2_AEDAL</name>
<feature type="transmembrane region" description="Helical" evidence="3">
    <location>
        <begin position="293"/>
        <end position="313"/>
    </location>
</feature>
<reference evidence="5" key="1">
    <citation type="journal article" date="2015" name="Proc. Natl. Acad. Sci. U.S.A.">
        <title>Genome sequence of the Asian Tiger mosquito, Aedes albopictus, reveals insights into its biology, genetics, and evolution.</title>
        <authorList>
            <person name="Chen X.G."/>
            <person name="Jiang X."/>
            <person name="Gu J."/>
            <person name="Xu M."/>
            <person name="Wu Y."/>
            <person name="Deng Y."/>
            <person name="Zhang C."/>
            <person name="Bonizzoni M."/>
            <person name="Dermauw W."/>
            <person name="Vontas J."/>
            <person name="Armbruster P."/>
            <person name="Huang X."/>
            <person name="Yang Y."/>
            <person name="Zhang H."/>
            <person name="He W."/>
            <person name="Peng H."/>
            <person name="Liu Y."/>
            <person name="Wu K."/>
            <person name="Chen J."/>
            <person name="Lirakis M."/>
            <person name="Topalis P."/>
            <person name="Van Leeuwen T."/>
            <person name="Hall A.B."/>
            <person name="Jiang X."/>
            <person name="Thorpe C."/>
            <person name="Mueller R.L."/>
            <person name="Sun C."/>
            <person name="Waterhouse R.M."/>
            <person name="Yan G."/>
            <person name="Tu Z.J."/>
            <person name="Fang X."/>
            <person name="James A.A."/>
        </authorList>
    </citation>
    <scope>NUCLEOTIDE SEQUENCE [LARGE SCALE GENOMIC DNA]</scope>
    <source>
        <strain evidence="5">Foshan</strain>
    </source>
</reference>
<sequence>MEVISDNESRLPEIDEETSLSLQSTTSEDYIQMVQSLIKEHKEIRQRLQKANEILQNDFAIIRKRLQEVNEKYADQCAANELLERDNATLKQVIAVREARMEILDEELKDVQKKLHIVRTSELIELEELKQALLEKDHISRTMMKTIQRLEEEKEELRETLSTVKEEYDQQIEVMQKEMSDMVAKNLDLEKTTTQDKTNMADINTQKTQQTVIHQNDSESKQTSQSELAHEKDRILTERKLNIQVQSGQGTSDTVTNESINAPEAPVHEKNMTSNTAGSVECQKQNGLFKCCFSSVIIVFIVLAFLVCFDVYMQKKEVARTARTSYFS</sequence>
<dbReference type="Proteomes" id="UP000069940">
    <property type="component" value="Unassembled WGS sequence"/>
</dbReference>
<keyword evidence="3" id="KW-1133">Transmembrane helix</keyword>
<keyword evidence="1" id="KW-0175">Coiled coil</keyword>
<dbReference type="GeneID" id="109420491"/>
<evidence type="ECO:0000256" key="2">
    <source>
        <dbReference type="SAM" id="MobiDB-lite"/>
    </source>
</evidence>
<reference evidence="4" key="2">
    <citation type="submission" date="2025-05" db="UniProtKB">
        <authorList>
            <consortium name="EnsemblMetazoa"/>
        </authorList>
    </citation>
    <scope>IDENTIFICATION</scope>
    <source>
        <strain evidence="4">Foshan</strain>
    </source>
</reference>
<feature type="compositionally biased region" description="Polar residues" evidence="2">
    <location>
        <begin position="209"/>
        <end position="227"/>
    </location>
</feature>
<protein>
    <submittedName>
        <fullName evidence="4">Uncharacterized protein</fullName>
    </submittedName>
</protein>
<evidence type="ECO:0000256" key="3">
    <source>
        <dbReference type="SAM" id="Phobius"/>
    </source>
</evidence>
<keyword evidence="5" id="KW-1185">Reference proteome</keyword>
<evidence type="ECO:0000313" key="4">
    <source>
        <dbReference type="EnsemblMetazoa" id="AALFPA23_000718.P625"/>
    </source>
</evidence>
<feature type="region of interest" description="Disordered" evidence="2">
    <location>
        <begin position="209"/>
        <end position="230"/>
    </location>
</feature>
<keyword evidence="3" id="KW-0472">Membrane</keyword>
<feature type="coiled-coil region" evidence="1">
    <location>
        <begin position="31"/>
        <end position="114"/>
    </location>
</feature>
<feature type="coiled-coil region" evidence="1">
    <location>
        <begin position="140"/>
        <end position="185"/>
    </location>
</feature>
<evidence type="ECO:0000256" key="1">
    <source>
        <dbReference type="SAM" id="Coils"/>
    </source>
</evidence>
<keyword evidence="3" id="KW-0812">Transmembrane</keyword>